<evidence type="ECO:0000313" key="2">
    <source>
        <dbReference type="Proteomes" id="UP001239111"/>
    </source>
</evidence>
<reference evidence="1" key="1">
    <citation type="submission" date="2023-04" db="EMBL/GenBank/DDBJ databases">
        <title>A chromosome-level genome assembly of the parasitoid wasp Eretmocerus hayati.</title>
        <authorList>
            <person name="Zhong Y."/>
            <person name="Liu S."/>
            <person name="Liu Y."/>
        </authorList>
    </citation>
    <scope>NUCLEOTIDE SEQUENCE</scope>
    <source>
        <strain evidence="1">ZJU_SS_LIU_2023</strain>
    </source>
</reference>
<proteinExistence type="predicted"/>
<gene>
    <name evidence="1" type="ORF">QAD02_001350</name>
</gene>
<dbReference type="EMBL" id="CM056743">
    <property type="protein sequence ID" value="KAJ8670091.1"/>
    <property type="molecule type" value="Genomic_DNA"/>
</dbReference>
<keyword evidence="2" id="KW-1185">Reference proteome</keyword>
<accession>A0ACC2NHJ3</accession>
<sequence>MLPLKVLKKQAAFDLIAACVKRSKEIQHASGPMIQASCLEHDHPTGPINAVTSYWRHRFETEGVPEPLESIEHIIAHVIGSNKDSMFEEDQFDEKQLEKLKILCHRRLTKMPLEYVTEEGTFKDTRLKLCVPIFMPESQSEILVDLLIKHISRSCSSICTVLEIGCGAGSISLSLLRSCDSQVRVIAIDTNEIACELTLHNAEVLKLDDRITILHATLEDDGKIVTSRNLSNDEGIDFLEESFDFIVSNPPCTPTNEIPKLQKEFEDVQARNGGEDGLKVIRPLLFYTSERLKDNGVLLLEILPSQPEKVRNLIEEKYSQKLKLDHIYEDCSSDERILEITKISELETTQAN</sequence>
<protein>
    <submittedName>
        <fullName evidence="1">Uncharacterized protein</fullName>
    </submittedName>
</protein>
<name>A0ACC2NHJ3_9HYME</name>
<organism evidence="1 2">
    <name type="scientific">Eretmocerus hayati</name>
    <dbReference type="NCBI Taxonomy" id="131215"/>
    <lineage>
        <taxon>Eukaryota</taxon>
        <taxon>Metazoa</taxon>
        <taxon>Ecdysozoa</taxon>
        <taxon>Arthropoda</taxon>
        <taxon>Hexapoda</taxon>
        <taxon>Insecta</taxon>
        <taxon>Pterygota</taxon>
        <taxon>Neoptera</taxon>
        <taxon>Endopterygota</taxon>
        <taxon>Hymenoptera</taxon>
        <taxon>Apocrita</taxon>
        <taxon>Proctotrupomorpha</taxon>
        <taxon>Chalcidoidea</taxon>
        <taxon>Aphelinidae</taxon>
        <taxon>Aphelininae</taxon>
        <taxon>Eretmocerus</taxon>
    </lineage>
</organism>
<comment type="caution">
    <text evidence="1">The sequence shown here is derived from an EMBL/GenBank/DDBJ whole genome shotgun (WGS) entry which is preliminary data.</text>
</comment>
<evidence type="ECO:0000313" key="1">
    <source>
        <dbReference type="EMBL" id="KAJ8670091.1"/>
    </source>
</evidence>
<dbReference type="Proteomes" id="UP001239111">
    <property type="component" value="Chromosome 3"/>
</dbReference>